<sequence length="297" mass="32993">MKKKIAITTLALTTILASAASYKAHADVQNPSSTLPVYRLYNIHSGEHFYTTSSFEKNSLVVSGWAYEGTGWTAPSTGQAVYRLYNPNVTSGDHYYTESVYESNSLVKQGWKLDNQGKAVFYSGGHVNNYVAYNPNAKSGAHNYTTSLFEQNSLLNTGWTYGNIAWKVAGQGQSVNPMNIKQMLQGDYSSIQGTWRNSEGETLTFKGNKVTGSVDITQEGVKEVTLNAGKLYNNTVMAISEPKTHFDARIFLFAAKNTSPSDYKDNTDKTRDRLFIETNGGNAYFEEVTEKAFYRIN</sequence>
<proteinExistence type="predicted"/>
<evidence type="ECO:0000313" key="4">
    <source>
        <dbReference type="EMBL" id="OEU39768.1"/>
    </source>
</evidence>
<keyword evidence="1" id="KW-0732">Signal</keyword>
<dbReference type="EMBL" id="JMMZ01000019">
    <property type="protein sequence ID" value="OEU39768.1"/>
    <property type="molecule type" value="Genomic_DNA"/>
</dbReference>
<feature type="chain" id="PRO_5009449237" evidence="1">
    <location>
        <begin position="27"/>
        <end position="297"/>
    </location>
</feature>
<evidence type="ECO:0000259" key="2">
    <source>
        <dbReference type="Pfam" id="PF18885"/>
    </source>
</evidence>
<name>A0A1E7G474_LACLC</name>
<evidence type="ECO:0000256" key="1">
    <source>
        <dbReference type="SAM" id="SignalP"/>
    </source>
</evidence>
<dbReference type="Proteomes" id="UP000176236">
    <property type="component" value="Chromosome"/>
</dbReference>
<evidence type="ECO:0000259" key="3">
    <source>
        <dbReference type="Pfam" id="PF19804"/>
    </source>
</evidence>
<dbReference type="InterPro" id="IPR046254">
    <property type="entry name" value="DUF6287"/>
</dbReference>
<dbReference type="Pfam" id="PF18885">
    <property type="entry name" value="DUF5648"/>
    <property type="match status" value="1"/>
</dbReference>
<feature type="domain" description="DUF5648" evidence="2">
    <location>
        <begin position="36"/>
        <end position="168"/>
    </location>
</feature>
<protein>
    <submittedName>
        <fullName evidence="4">Uncharacterized protein</fullName>
    </submittedName>
</protein>
<gene>
    <name evidence="4" type="ORF">AJ89_07095</name>
</gene>
<dbReference type="Pfam" id="PF19804">
    <property type="entry name" value="DUF6287"/>
    <property type="match status" value="1"/>
</dbReference>
<dbReference type="AlphaFoldDB" id="A0A1E7G474"/>
<dbReference type="RefSeq" id="WP_052719873.1">
    <property type="nucleotide sequence ID" value="NZ_CM007353.1"/>
</dbReference>
<reference evidence="4" key="1">
    <citation type="journal article" date="2016" name="Appl. Microbiol. Biotechnol.">
        <title>Adhesion of the genome-sequenced Lactococcus lactis subsp. cremoris IBB477 strain is mediated by specific molecular determinants.</title>
        <authorList>
            <person name="Radziwill-Bienkowska J.M."/>
            <person name="Le D.T."/>
            <person name="Szczesny P."/>
            <person name="Duviau M.P."/>
            <person name="Aleksandrzak-Piekarczyk T."/>
            <person name="Loubiere P."/>
            <person name="Mercier-Bonin M."/>
            <person name="Bardowski J.K."/>
            <person name="Kowalczyk M."/>
        </authorList>
    </citation>
    <scope>NUCLEOTIDE SEQUENCE [LARGE SCALE GENOMIC DNA]</scope>
    <source>
        <strain evidence="4">IBB477</strain>
    </source>
</reference>
<feature type="domain" description="DUF6287" evidence="3">
    <location>
        <begin position="177"/>
        <end position="208"/>
    </location>
</feature>
<feature type="signal peptide" evidence="1">
    <location>
        <begin position="1"/>
        <end position="26"/>
    </location>
</feature>
<organism evidence="4">
    <name type="scientific">Lactococcus cremoris subsp. cremoris IBB477</name>
    <dbReference type="NCBI Taxonomy" id="1449093"/>
    <lineage>
        <taxon>Bacteria</taxon>
        <taxon>Bacillati</taxon>
        <taxon>Bacillota</taxon>
        <taxon>Bacilli</taxon>
        <taxon>Lactobacillales</taxon>
        <taxon>Streptococcaceae</taxon>
        <taxon>Lactococcus</taxon>
        <taxon>Lactococcus cremoris subsp. cremoris</taxon>
    </lineage>
</organism>
<comment type="caution">
    <text evidence="4">The sequence shown here is derived from an EMBL/GenBank/DDBJ whole genome shotgun (WGS) entry which is preliminary data.</text>
</comment>
<accession>A0A1E7G474</accession>
<dbReference type="InterPro" id="IPR043708">
    <property type="entry name" value="DUF5648"/>
</dbReference>